<dbReference type="EMBL" id="LACD01000022">
    <property type="protein sequence ID" value="KJZ41763.1"/>
    <property type="molecule type" value="Genomic_DNA"/>
</dbReference>
<dbReference type="AlphaFoldDB" id="A0A0F4TBF4"/>
<evidence type="ECO:0000313" key="2">
    <source>
        <dbReference type="Proteomes" id="UP000033500"/>
    </source>
</evidence>
<organism evidence="1 2">
    <name type="scientific">Pseudomonas fluorescens</name>
    <dbReference type="NCBI Taxonomy" id="294"/>
    <lineage>
        <taxon>Bacteria</taxon>
        <taxon>Pseudomonadati</taxon>
        <taxon>Pseudomonadota</taxon>
        <taxon>Gammaproteobacteria</taxon>
        <taxon>Pseudomonadales</taxon>
        <taxon>Pseudomonadaceae</taxon>
        <taxon>Pseudomonas</taxon>
    </lineage>
</organism>
<accession>A0A0F4TBF4</accession>
<proteinExistence type="predicted"/>
<dbReference type="GO" id="GO:0006355">
    <property type="term" value="P:regulation of DNA-templated transcription"/>
    <property type="evidence" value="ECO:0007669"/>
    <property type="project" value="InterPro"/>
</dbReference>
<name>A0A0F4TBF4_PSEFL</name>
<sequence>MKTLFLLMAQYDGQTIIPLSQVCKDYFTHLTTDMFQRKVMAGQIRIPITRLEPSQKSAKGVHITDLAAYLDLQREAAVKECNQLNRARRAS</sequence>
<dbReference type="RefSeq" id="WP_046047814.1">
    <property type="nucleotide sequence ID" value="NZ_LACD01000022.1"/>
</dbReference>
<reference evidence="1 2" key="1">
    <citation type="submission" date="2015-03" db="EMBL/GenBank/DDBJ databases">
        <title>Comparative genomics of Pseudomonas insights into diversity of traits involved in vanlence and defense.</title>
        <authorList>
            <person name="Qin Y."/>
        </authorList>
    </citation>
    <scope>NUCLEOTIDE SEQUENCE [LARGE SCALE GENOMIC DNA]</scope>
    <source>
        <strain evidence="1 2">C3</strain>
    </source>
</reference>
<dbReference type="Pfam" id="PF11112">
    <property type="entry name" value="PyocinActivator"/>
    <property type="match status" value="1"/>
</dbReference>
<protein>
    <submittedName>
        <fullName evidence="1">Pyocin activator protein PrtN</fullName>
    </submittedName>
</protein>
<dbReference type="Proteomes" id="UP000033500">
    <property type="component" value="Unassembled WGS sequence"/>
</dbReference>
<dbReference type="InterPro" id="IPR020518">
    <property type="entry name" value="Tscrpt_reg_PrtN"/>
</dbReference>
<comment type="caution">
    <text evidence="1">The sequence shown here is derived from an EMBL/GenBank/DDBJ whole genome shotgun (WGS) entry which is preliminary data.</text>
</comment>
<evidence type="ECO:0000313" key="1">
    <source>
        <dbReference type="EMBL" id="KJZ41763.1"/>
    </source>
</evidence>
<gene>
    <name evidence="1" type="ORF">VC34_18505</name>
</gene>
<dbReference type="PATRIC" id="fig|294.131.peg.2570"/>